<evidence type="ECO:0000313" key="2">
    <source>
        <dbReference type="Proteomes" id="UP000515163"/>
    </source>
</evidence>
<dbReference type="AlphaFoldDB" id="A0A6P8HY81"/>
<reference evidence="3" key="1">
    <citation type="submission" date="2025-08" db="UniProtKB">
        <authorList>
            <consortium name="RefSeq"/>
        </authorList>
    </citation>
    <scope>IDENTIFICATION</scope>
    <source>
        <tissue evidence="3">Tentacle</tissue>
    </source>
</reference>
<sequence>MEEQIPNFSVDIDEVKEPERKKSRFAVYSEKDLDNLVDESQAKSTKYATAYAVSVFKEWASSKGIEEEIAIMSKEELNDNLKSFYAEARNKDGGNYSKSTLLGFRNGIERYLSNPPHKKSFHIATDPAFKQSNQILDAKLKSMKKKGESNVQHKPAIEPEDLRRLKESQAISPTTPQGLLFNVWFHITLYFCRRGREGQRNIKKSSFAFLRDENSRPYATMTHDEATKTRQGGLDDRSASFEKLGRIYQTDHPNDGYHALCLYVEKLNPECEAFFQFPKRFWNGEQEKVWFERRCLGVNKLGEMMKDLSRAANLSQIYTNHCVRATAITLWSNAGLSNRHIMSLSGHRNENSLRSYNARPSSQQLQLCSNVLSSALNSSIASNQNIHSRHDESFSFAGMFAGAQISHVHVQFSRDQARD</sequence>
<dbReference type="GO" id="GO:0006310">
    <property type="term" value="P:DNA recombination"/>
    <property type="evidence" value="ECO:0007669"/>
    <property type="project" value="UniProtKB-KW"/>
</dbReference>
<proteinExistence type="predicted"/>
<dbReference type="GO" id="GO:0015074">
    <property type="term" value="P:DNA integration"/>
    <property type="evidence" value="ECO:0007669"/>
    <property type="project" value="InterPro"/>
</dbReference>
<dbReference type="InterPro" id="IPR011010">
    <property type="entry name" value="DNA_brk_join_enz"/>
</dbReference>
<dbReference type="RefSeq" id="XP_031561324.1">
    <property type="nucleotide sequence ID" value="XM_031705464.1"/>
</dbReference>
<protein>
    <submittedName>
        <fullName evidence="3">Uncharacterized protein LOC116297270</fullName>
    </submittedName>
</protein>
<name>A0A6P8HY81_ACTTE</name>
<gene>
    <name evidence="3" type="primary">LOC116297270</name>
</gene>
<dbReference type="Proteomes" id="UP000515163">
    <property type="component" value="Unplaced"/>
</dbReference>
<evidence type="ECO:0000256" key="1">
    <source>
        <dbReference type="ARBA" id="ARBA00023172"/>
    </source>
</evidence>
<dbReference type="InterPro" id="IPR013762">
    <property type="entry name" value="Integrase-like_cat_sf"/>
</dbReference>
<keyword evidence="2" id="KW-1185">Reference proteome</keyword>
<evidence type="ECO:0000313" key="3">
    <source>
        <dbReference type="RefSeq" id="XP_031561324.1"/>
    </source>
</evidence>
<dbReference type="OrthoDB" id="10067014at2759"/>
<dbReference type="InParanoid" id="A0A6P8HY81"/>
<dbReference type="InterPro" id="IPR052787">
    <property type="entry name" value="MAVS"/>
</dbReference>
<dbReference type="GeneID" id="116297270"/>
<dbReference type="SUPFAM" id="SSF56349">
    <property type="entry name" value="DNA breaking-rejoining enzymes"/>
    <property type="match status" value="1"/>
</dbReference>
<accession>A0A6P8HY81</accession>
<dbReference type="Gene3D" id="1.10.443.10">
    <property type="entry name" value="Intergrase catalytic core"/>
    <property type="match status" value="1"/>
</dbReference>
<dbReference type="GO" id="GO:0003677">
    <property type="term" value="F:DNA binding"/>
    <property type="evidence" value="ECO:0007669"/>
    <property type="project" value="InterPro"/>
</dbReference>
<keyword evidence="1" id="KW-0233">DNA recombination</keyword>
<dbReference type="PANTHER" id="PTHR21446">
    <property type="entry name" value="DUF3504 DOMAIN-CONTAINING PROTEIN"/>
    <property type="match status" value="1"/>
</dbReference>
<dbReference type="KEGG" id="aten:116297270"/>
<dbReference type="PANTHER" id="PTHR21446:SF12">
    <property type="entry name" value="POTASSIUM CHANNEL TETRAMERIZATION DOMAIN CONTAINING 1"/>
    <property type="match status" value="1"/>
</dbReference>
<organism evidence="2 3">
    <name type="scientific">Actinia tenebrosa</name>
    <name type="common">Australian red waratah sea anemone</name>
    <dbReference type="NCBI Taxonomy" id="6105"/>
    <lineage>
        <taxon>Eukaryota</taxon>
        <taxon>Metazoa</taxon>
        <taxon>Cnidaria</taxon>
        <taxon>Anthozoa</taxon>
        <taxon>Hexacorallia</taxon>
        <taxon>Actiniaria</taxon>
        <taxon>Actiniidae</taxon>
        <taxon>Actinia</taxon>
    </lineage>
</organism>